<dbReference type="AlphaFoldDB" id="A0A392P3D7"/>
<evidence type="ECO:0000313" key="2">
    <source>
        <dbReference type="Proteomes" id="UP000265520"/>
    </source>
</evidence>
<evidence type="ECO:0000313" key="1">
    <source>
        <dbReference type="EMBL" id="MCI06487.1"/>
    </source>
</evidence>
<comment type="caution">
    <text evidence="1">The sequence shown here is derived from an EMBL/GenBank/DDBJ whole genome shotgun (WGS) entry which is preliminary data.</text>
</comment>
<protein>
    <submittedName>
        <fullName evidence="1">Uncharacterized protein</fullName>
    </submittedName>
</protein>
<proteinExistence type="predicted"/>
<sequence>LARYESCTRGSRLSLTLVTMNFISRFRSGRCIDALEEVIYHIETYDVTTINKSTVYAREVGR</sequence>
<keyword evidence="2" id="KW-1185">Reference proteome</keyword>
<feature type="non-terminal residue" evidence="1">
    <location>
        <position position="1"/>
    </location>
</feature>
<reference evidence="1 2" key="1">
    <citation type="journal article" date="2018" name="Front. Plant Sci.">
        <title>Red Clover (Trifolium pratense) and Zigzag Clover (T. medium) - A Picture of Genomic Similarities and Differences.</title>
        <authorList>
            <person name="Dluhosova J."/>
            <person name="Istvanek J."/>
            <person name="Nedelnik J."/>
            <person name="Repkova J."/>
        </authorList>
    </citation>
    <scope>NUCLEOTIDE SEQUENCE [LARGE SCALE GENOMIC DNA]</scope>
    <source>
        <strain evidence="2">cv. 10/8</strain>
        <tissue evidence="1">Leaf</tissue>
    </source>
</reference>
<organism evidence="1 2">
    <name type="scientific">Trifolium medium</name>
    <dbReference type="NCBI Taxonomy" id="97028"/>
    <lineage>
        <taxon>Eukaryota</taxon>
        <taxon>Viridiplantae</taxon>
        <taxon>Streptophyta</taxon>
        <taxon>Embryophyta</taxon>
        <taxon>Tracheophyta</taxon>
        <taxon>Spermatophyta</taxon>
        <taxon>Magnoliopsida</taxon>
        <taxon>eudicotyledons</taxon>
        <taxon>Gunneridae</taxon>
        <taxon>Pentapetalae</taxon>
        <taxon>rosids</taxon>
        <taxon>fabids</taxon>
        <taxon>Fabales</taxon>
        <taxon>Fabaceae</taxon>
        <taxon>Papilionoideae</taxon>
        <taxon>50 kb inversion clade</taxon>
        <taxon>NPAAA clade</taxon>
        <taxon>Hologalegina</taxon>
        <taxon>IRL clade</taxon>
        <taxon>Trifolieae</taxon>
        <taxon>Trifolium</taxon>
    </lineage>
</organism>
<dbReference type="Proteomes" id="UP000265520">
    <property type="component" value="Unassembled WGS sequence"/>
</dbReference>
<dbReference type="EMBL" id="LXQA010061984">
    <property type="protein sequence ID" value="MCI06487.1"/>
    <property type="molecule type" value="Genomic_DNA"/>
</dbReference>
<name>A0A392P3D7_9FABA</name>
<accession>A0A392P3D7</accession>